<protein>
    <submittedName>
        <fullName evidence="1">Uncharacterized protein</fullName>
    </submittedName>
</protein>
<evidence type="ECO:0000313" key="1">
    <source>
        <dbReference type="EMBL" id="BBN49267.1"/>
    </source>
</evidence>
<evidence type="ECO:0000313" key="2">
    <source>
        <dbReference type="Proteomes" id="UP000327362"/>
    </source>
</evidence>
<accession>A0AAI8SPZ4</accession>
<proteinExistence type="predicted"/>
<gene>
    <name evidence="1" type="ORF">JPH1_37420</name>
</gene>
<sequence>MGVNCWSQLVRGLTSRVCIASRSFHEEIAPHADRSHPGFRAGFGIAAGARARLHPMPGDNRHK</sequence>
<dbReference type="Proteomes" id="UP000327362">
    <property type="component" value="Chromosome"/>
</dbReference>
<name>A0AAI8SPZ4_MYCAV</name>
<organism evidence="1 2">
    <name type="scientific">Mycobacterium avium subsp. hominissuis</name>
    <dbReference type="NCBI Taxonomy" id="439334"/>
    <lineage>
        <taxon>Bacteria</taxon>
        <taxon>Bacillati</taxon>
        <taxon>Actinomycetota</taxon>
        <taxon>Actinomycetes</taxon>
        <taxon>Mycobacteriales</taxon>
        <taxon>Mycobacteriaceae</taxon>
        <taxon>Mycobacterium</taxon>
        <taxon>Mycobacterium avium complex (MAC)</taxon>
    </lineage>
</organism>
<dbReference type="AlphaFoldDB" id="A0AAI8SPZ4"/>
<reference evidence="1 2" key="1">
    <citation type="submission" date="2019-09" db="EMBL/GenBank/DDBJ databases">
        <title>Complete genome sequence of Mycobacterium avium subsp. hominissuis strain JP-H-1.</title>
        <authorList>
            <person name="Kinoshita Y."/>
            <person name="Niwa H."/>
            <person name="Uchida-Fujii E."/>
            <person name="Nukada T."/>
        </authorList>
    </citation>
    <scope>NUCLEOTIDE SEQUENCE [LARGE SCALE GENOMIC DNA]</scope>
    <source>
        <strain evidence="1 2">JP-H-1</strain>
    </source>
</reference>
<dbReference type="EMBL" id="AP020326">
    <property type="protein sequence ID" value="BBN49267.1"/>
    <property type="molecule type" value="Genomic_DNA"/>
</dbReference>